<gene>
    <name evidence="1" type="ORF">L6452_01819</name>
</gene>
<name>A0ACB9FH53_ARCLA</name>
<evidence type="ECO:0000313" key="2">
    <source>
        <dbReference type="Proteomes" id="UP001055879"/>
    </source>
</evidence>
<protein>
    <submittedName>
        <fullName evidence="1">Uncharacterized protein</fullName>
    </submittedName>
</protein>
<dbReference type="Proteomes" id="UP001055879">
    <property type="component" value="Linkage Group LG01"/>
</dbReference>
<keyword evidence="2" id="KW-1185">Reference proteome</keyword>
<dbReference type="EMBL" id="CM042047">
    <property type="protein sequence ID" value="KAI3770678.1"/>
    <property type="molecule type" value="Genomic_DNA"/>
</dbReference>
<accession>A0ACB9FH53</accession>
<reference evidence="1 2" key="2">
    <citation type="journal article" date="2022" name="Mol. Ecol. Resour.">
        <title>The genomes of chicory, endive, great burdock and yacon provide insights into Asteraceae paleo-polyploidization history and plant inulin production.</title>
        <authorList>
            <person name="Fan W."/>
            <person name="Wang S."/>
            <person name="Wang H."/>
            <person name="Wang A."/>
            <person name="Jiang F."/>
            <person name="Liu H."/>
            <person name="Zhao H."/>
            <person name="Xu D."/>
            <person name="Zhang Y."/>
        </authorList>
    </citation>
    <scope>NUCLEOTIDE SEQUENCE [LARGE SCALE GENOMIC DNA]</scope>
    <source>
        <strain evidence="2">cv. Niubang</strain>
    </source>
</reference>
<reference evidence="2" key="1">
    <citation type="journal article" date="2022" name="Mol. Ecol. Resour.">
        <title>The genomes of chicory, endive, great burdock and yacon provide insights into Asteraceae palaeo-polyploidization history and plant inulin production.</title>
        <authorList>
            <person name="Fan W."/>
            <person name="Wang S."/>
            <person name="Wang H."/>
            <person name="Wang A."/>
            <person name="Jiang F."/>
            <person name="Liu H."/>
            <person name="Zhao H."/>
            <person name="Xu D."/>
            <person name="Zhang Y."/>
        </authorList>
    </citation>
    <scope>NUCLEOTIDE SEQUENCE [LARGE SCALE GENOMIC DNA]</scope>
    <source>
        <strain evidence="2">cv. Niubang</strain>
    </source>
</reference>
<organism evidence="1 2">
    <name type="scientific">Arctium lappa</name>
    <name type="common">Greater burdock</name>
    <name type="synonym">Lappa major</name>
    <dbReference type="NCBI Taxonomy" id="4217"/>
    <lineage>
        <taxon>Eukaryota</taxon>
        <taxon>Viridiplantae</taxon>
        <taxon>Streptophyta</taxon>
        <taxon>Embryophyta</taxon>
        <taxon>Tracheophyta</taxon>
        <taxon>Spermatophyta</taxon>
        <taxon>Magnoliopsida</taxon>
        <taxon>eudicotyledons</taxon>
        <taxon>Gunneridae</taxon>
        <taxon>Pentapetalae</taxon>
        <taxon>asterids</taxon>
        <taxon>campanulids</taxon>
        <taxon>Asterales</taxon>
        <taxon>Asteraceae</taxon>
        <taxon>Carduoideae</taxon>
        <taxon>Cardueae</taxon>
        <taxon>Arctiinae</taxon>
        <taxon>Arctium</taxon>
    </lineage>
</organism>
<sequence length="117" mass="12977">MARKRLRNEASFGLIRFRGVENILEIEKRLNVICIGNSGIRTKANREAWLSKNNNKGIDAAPNSNGANPNKKEYGVIELDTVEGSNFYLSKCLLGEVKKASYLESSEEICIAEGLKS</sequence>
<proteinExistence type="predicted"/>
<comment type="caution">
    <text evidence="1">The sequence shown here is derived from an EMBL/GenBank/DDBJ whole genome shotgun (WGS) entry which is preliminary data.</text>
</comment>
<evidence type="ECO:0000313" key="1">
    <source>
        <dbReference type="EMBL" id="KAI3770678.1"/>
    </source>
</evidence>